<reference evidence="4 5" key="1">
    <citation type="submission" date="2020-08" db="EMBL/GenBank/DDBJ databases">
        <title>Genome public.</title>
        <authorList>
            <person name="Liu C."/>
            <person name="Sun Q."/>
        </authorList>
    </citation>
    <scope>NUCLEOTIDE SEQUENCE [LARGE SCALE GENOMIC DNA]</scope>
    <source>
        <strain evidence="4 5">M27</strain>
    </source>
</reference>
<dbReference type="Proteomes" id="UP000600600">
    <property type="component" value="Unassembled WGS sequence"/>
</dbReference>
<name>A0ABR7C6D1_9BACE</name>
<dbReference type="SUPFAM" id="SSF51126">
    <property type="entry name" value="Pectin lyase-like"/>
    <property type="match status" value="1"/>
</dbReference>
<organism evidence="4 5">
    <name type="scientific">Bacteroides difficilis</name>
    <dbReference type="NCBI Taxonomy" id="2763021"/>
    <lineage>
        <taxon>Bacteria</taxon>
        <taxon>Pseudomonadati</taxon>
        <taxon>Bacteroidota</taxon>
        <taxon>Bacteroidia</taxon>
        <taxon>Bacteroidales</taxon>
        <taxon>Bacteroidaceae</taxon>
        <taxon>Bacteroides</taxon>
    </lineage>
</organism>
<feature type="coiled-coil region" evidence="1">
    <location>
        <begin position="24"/>
        <end position="58"/>
    </location>
</feature>
<evidence type="ECO:0000256" key="2">
    <source>
        <dbReference type="SAM" id="SignalP"/>
    </source>
</evidence>
<keyword evidence="2" id="KW-0732">Signal</keyword>
<feature type="domain" description="DUF4988" evidence="3">
    <location>
        <begin position="27"/>
        <end position="207"/>
    </location>
</feature>
<accession>A0ABR7C6D1</accession>
<evidence type="ECO:0000313" key="4">
    <source>
        <dbReference type="EMBL" id="MBC5603354.1"/>
    </source>
</evidence>
<dbReference type="InterPro" id="IPR032149">
    <property type="entry name" value="DUF4988"/>
</dbReference>
<dbReference type="Pfam" id="PF16378">
    <property type="entry name" value="DUF4988"/>
    <property type="match status" value="1"/>
</dbReference>
<gene>
    <name evidence="4" type="ORF">H8S67_01515</name>
</gene>
<evidence type="ECO:0000313" key="5">
    <source>
        <dbReference type="Proteomes" id="UP000600600"/>
    </source>
</evidence>
<protein>
    <recommendedName>
        <fullName evidence="3">DUF4988 domain-containing protein</fullName>
    </recommendedName>
</protein>
<dbReference type="InterPro" id="IPR011050">
    <property type="entry name" value="Pectin_lyase_fold/virulence"/>
</dbReference>
<comment type="caution">
    <text evidence="4">The sequence shown here is derived from an EMBL/GenBank/DDBJ whole genome shotgun (WGS) entry which is preliminary data.</text>
</comment>
<feature type="chain" id="PRO_5047169825" description="DUF4988 domain-containing protein" evidence="2">
    <location>
        <begin position="21"/>
        <end position="654"/>
    </location>
</feature>
<keyword evidence="5" id="KW-1185">Reference proteome</keyword>
<evidence type="ECO:0000256" key="1">
    <source>
        <dbReference type="SAM" id="Coils"/>
    </source>
</evidence>
<dbReference type="PROSITE" id="PS51257">
    <property type="entry name" value="PROKAR_LIPOPROTEIN"/>
    <property type="match status" value="1"/>
</dbReference>
<sequence>MKTFRKLFIASFVMTLCLFAACDTDDLKDDIAILKNRVENLEAYVNNMNKNIEALQAFIEGGKTIQSCNEVPREDGTIDYVLTLSDGKVITLNQGVKGTVQYPPISIDEDGYWLIDGVRQEGGKAIGDNAVTPKFRVSEDGFWQINVKGTDNSGDYEFVYEPDGVTKVPARADAEDGGEIKDLFDDVRREGDFFYVKLADGSEFSLPIVEGLSAVIEKPADGRWVEEDGEWMVATGGSSTKVVIKGDQYKHFVIAPVGWKAEISDIDSEGNATLTVVPPVQSITTRASADNTTEVVLQVNKGLYWAVDKIRVKAGNPQTLLERYNAGKDIIIDGLVVNKVTYGEAAHVTTEAHGKVADDKYVYFVEPDATLEWHGNKPKTKDGRNVVIIIGSDENRSAKLEAVKATDWVGWDLYYNGNDNINNPLFIMKNITIVENKQFIFQNIGTVEIIIENCLLNLNRKMADFGSGKTLKTLSIKNSTVNLNGNISICEKAQGTMETSLKLENNIFYSTKPERGELLIGSFSGATLKTVLLRNNVFMNLWLRGDAALVKAEEVKELECSKNLFYDFSRPSGNNAVFGLDVFPEVAGTQWEDNIYFTSDGSKKFTPIYPVPEETACEFKYNFTSPDTPFESINLVEGTYVLLPAYSSYGPQKY</sequence>
<keyword evidence="1" id="KW-0175">Coiled coil</keyword>
<dbReference type="EMBL" id="JACOOE010000001">
    <property type="protein sequence ID" value="MBC5603354.1"/>
    <property type="molecule type" value="Genomic_DNA"/>
</dbReference>
<dbReference type="RefSeq" id="WP_186966160.1">
    <property type="nucleotide sequence ID" value="NZ_JACOOE010000001.1"/>
</dbReference>
<feature type="signal peptide" evidence="2">
    <location>
        <begin position="1"/>
        <end position="20"/>
    </location>
</feature>
<evidence type="ECO:0000259" key="3">
    <source>
        <dbReference type="Pfam" id="PF16378"/>
    </source>
</evidence>
<proteinExistence type="predicted"/>